<dbReference type="SUPFAM" id="SSF51230">
    <property type="entry name" value="Single hybrid motif"/>
    <property type="match status" value="1"/>
</dbReference>
<dbReference type="AlphaFoldDB" id="A0A4R9BBQ8"/>
<dbReference type="PROSITE" id="PS00189">
    <property type="entry name" value="LIPOYL"/>
    <property type="match status" value="1"/>
</dbReference>
<proteinExistence type="predicted"/>
<reference evidence="3 4" key="1">
    <citation type="submission" date="2019-03" db="EMBL/GenBank/DDBJ databases">
        <title>Genomics of glacier-inhabiting Cryobacterium strains.</title>
        <authorList>
            <person name="Liu Q."/>
            <person name="Xin Y.-H."/>
        </authorList>
    </citation>
    <scope>NUCLEOTIDE SEQUENCE [LARGE SCALE GENOMIC DNA]</scope>
    <source>
        <strain evidence="3 4">Hh4</strain>
    </source>
</reference>
<dbReference type="InterPro" id="IPR011053">
    <property type="entry name" value="Single_hybrid_motif"/>
</dbReference>
<name>A0A4R9BBQ8_9MICO</name>
<keyword evidence="1" id="KW-0450">Lipoyl</keyword>
<dbReference type="Pfam" id="PF00364">
    <property type="entry name" value="Biotin_lipoyl"/>
    <property type="match status" value="1"/>
</dbReference>
<protein>
    <submittedName>
        <fullName evidence="3">Biotin attachment protein</fullName>
    </submittedName>
</protein>
<organism evidence="3 4">
    <name type="scientific">Cryobacterium fucosi</name>
    <dbReference type="NCBI Taxonomy" id="1259157"/>
    <lineage>
        <taxon>Bacteria</taxon>
        <taxon>Bacillati</taxon>
        <taxon>Actinomycetota</taxon>
        <taxon>Actinomycetes</taxon>
        <taxon>Micrococcales</taxon>
        <taxon>Microbacteriaceae</taxon>
        <taxon>Cryobacterium</taxon>
    </lineage>
</organism>
<sequence>MSDVIFPKMSEATDATGVLVTWFVESGDEVTTRTLVAEVAVDKVDAEIYPETAGTITLLVEEGAEVPQGSVLATVE</sequence>
<dbReference type="Gene3D" id="2.40.50.100">
    <property type="match status" value="1"/>
</dbReference>
<keyword evidence="4" id="KW-1185">Reference proteome</keyword>
<dbReference type="InterPro" id="IPR000089">
    <property type="entry name" value="Biotin_lipoyl"/>
</dbReference>
<feature type="domain" description="Lipoyl-binding" evidence="2">
    <location>
        <begin position="4"/>
        <end position="74"/>
    </location>
</feature>
<dbReference type="RefSeq" id="WP_134522760.1">
    <property type="nucleotide sequence ID" value="NZ_SOHH01000048.1"/>
</dbReference>
<dbReference type="CDD" id="cd06849">
    <property type="entry name" value="lipoyl_domain"/>
    <property type="match status" value="1"/>
</dbReference>
<dbReference type="EMBL" id="SOHH01000048">
    <property type="protein sequence ID" value="TFD80058.1"/>
    <property type="molecule type" value="Genomic_DNA"/>
</dbReference>
<evidence type="ECO:0000256" key="1">
    <source>
        <dbReference type="ARBA" id="ARBA00022823"/>
    </source>
</evidence>
<evidence type="ECO:0000259" key="2">
    <source>
        <dbReference type="Pfam" id="PF00364"/>
    </source>
</evidence>
<gene>
    <name evidence="3" type="ORF">E3T48_05165</name>
</gene>
<comment type="caution">
    <text evidence="3">The sequence shown here is derived from an EMBL/GenBank/DDBJ whole genome shotgun (WGS) entry which is preliminary data.</text>
</comment>
<evidence type="ECO:0000313" key="3">
    <source>
        <dbReference type="EMBL" id="TFD80058.1"/>
    </source>
</evidence>
<evidence type="ECO:0000313" key="4">
    <source>
        <dbReference type="Proteomes" id="UP000298313"/>
    </source>
</evidence>
<dbReference type="OrthoDB" id="3629907at2"/>
<dbReference type="Proteomes" id="UP000298313">
    <property type="component" value="Unassembled WGS sequence"/>
</dbReference>
<dbReference type="InterPro" id="IPR003016">
    <property type="entry name" value="2-oxoA_DH_lipoyl-BS"/>
</dbReference>
<accession>A0A4R9BBQ8</accession>